<name>A0A0W8I2M2_9MICO</name>
<evidence type="ECO:0000256" key="2">
    <source>
        <dbReference type="ARBA" id="ARBA00001946"/>
    </source>
</evidence>
<keyword evidence="5 13" id="KW-0808">Transferase</keyword>
<reference evidence="13 14" key="1">
    <citation type="submission" date="2015-12" db="EMBL/GenBank/DDBJ databases">
        <title>Serinicoccus chungangenesis strain CD08_5 genome sequencing and assembly.</title>
        <authorList>
            <person name="Chander A.M."/>
            <person name="Kaur G."/>
            <person name="Nair G.R."/>
            <person name="Dhawan D.K."/>
            <person name="Kochhar R.K."/>
            <person name="Mayilraj S."/>
            <person name="Bhadada S.K."/>
        </authorList>
    </citation>
    <scope>NUCLEOTIDE SEQUENCE [LARGE SCALE GENOMIC DNA]</scope>
    <source>
        <strain evidence="13 14">CD08_5</strain>
    </source>
</reference>
<keyword evidence="14" id="KW-1185">Reference proteome</keyword>
<comment type="similarity">
    <text evidence="3">Belongs to the glycosyltransferase 2 family.</text>
</comment>
<dbReference type="PANTHER" id="PTHR48090:SF10">
    <property type="entry name" value="GLUCOSYL-3-PHOSPHOGLYCERATE SYNTHASE"/>
    <property type="match status" value="1"/>
</dbReference>
<accession>A0A0W8I2M2</accession>
<evidence type="ECO:0000313" key="14">
    <source>
        <dbReference type="Proteomes" id="UP000054837"/>
    </source>
</evidence>
<evidence type="ECO:0000256" key="10">
    <source>
        <dbReference type="ARBA" id="ARBA00048997"/>
    </source>
</evidence>
<protein>
    <recommendedName>
        <fullName evidence="8">Glucosyl-3-phosphoglycerate synthase</fullName>
        <ecNumber evidence="7">2.4.1.266</ecNumber>
    </recommendedName>
</protein>
<evidence type="ECO:0000256" key="3">
    <source>
        <dbReference type="ARBA" id="ARBA00006739"/>
    </source>
</evidence>
<gene>
    <name evidence="13" type="ORF">AVL62_08595</name>
</gene>
<evidence type="ECO:0000259" key="12">
    <source>
        <dbReference type="Pfam" id="PF00535"/>
    </source>
</evidence>
<dbReference type="EC" id="2.4.1.266" evidence="7"/>
<dbReference type="STRING" id="767452.AVL62_08595"/>
<dbReference type="PANTHER" id="PTHR48090">
    <property type="entry name" value="UNDECAPRENYL-PHOSPHATE 4-DEOXY-4-FORMAMIDO-L-ARABINOSE TRANSFERASE-RELATED"/>
    <property type="match status" value="1"/>
</dbReference>
<evidence type="ECO:0000256" key="9">
    <source>
        <dbReference type="ARBA" id="ARBA00048689"/>
    </source>
</evidence>
<comment type="cofactor">
    <cofactor evidence="2">
        <name>Mg(2+)</name>
        <dbReference type="ChEBI" id="CHEBI:18420"/>
    </cofactor>
</comment>
<dbReference type="Proteomes" id="UP000054837">
    <property type="component" value="Unassembled WGS sequence"/>
</dbReference>
<keyword evidence="4" id="KW-0328">Glycosyltransferase</keyword>
<feature type="region of interest" description="Disordered" evidence="11">
    <location>
        <begin position="274"/>
        <end position="293"/>
    </location>
</feature>
<dbReference type="RefSeq" id="WP_058892271.1">
    <property type="nucleotide sequence ID" value="NZ_LQBL01000031.1"/>
</dbReference>
<comment type="cofactor">
    <cofactor evidence="1">
        <name>Mn(2+)</name>
        <dbReference type="ChEBI" id="CHEBI:29035"/>
    </cofactor>
</comment>
<dbReference type="OrthoDB" id="9810303at2"/>
<feature type="domain" description="Glycosyltransferase 2-like" evidence="12">
    <location>
        <begin position="18"/>
        <end position="130"/>
    </location>
</feature>
<dbReference type="AlphaFoldDB" id="A0A0W8I2M2"/>
<comment type="catalytic activity">
    <reaction evidence="9">
        <text>(2R)-3-phosphoglycerate + UDP-alpha-D-glucose = (2R)-2-O-(alpha-D-glucopyranosyl)-3-phospho-glycerate + UDP + H(+)</text>
        <dbReference type="Rhea" id="RHEA:31319"/>
        <dbReference type="ChEBI" id="CHEBI:15378"/>
        <dbReference type="ChEBI" id="CHEBI:58223"/>
        <dbReference type="ChEBI" id="CHEBI:58272"/>
        <dbReference type="ChEBI" id="CHEBI:58885"/>
        <dbReference type="ChEBI" id="CHEBI:62600"/>
        <dbReference type="EC" id="2.4.1.266"/>
    </reaction>
    <physiologicalReaction direction="left-to-right" evidence="9">
        <dbReference type="Rhea" id="RHEA:31320"/>
    </physiologicalReaction>
</comment>
<proteinExistence type="inferred from homology"/>
<evidence type="ECO:0000256" key="1">
    <source>
        <dbReference type="ARBA" id="ARBA00001936"/>
    </source>
</evidence>
<dbReference type="Pfam" id="PF00535">
    <property type="entry name" value="Glycos_transf_2"/>
    <property type="match status" value="1"/>
</dbReference>
<evidence type="ECO:0000256" key="11">
    <source>
        <dbReference type="SAM" id="MobiDB-lite"/>
    </source>
</evidence>
<evidence type="ECO:0000256" key="8">
    <source>
        <dbReference type="ARBA" id="ARBA00040894"/>
    </source>
</evidence>
<sequence>MSASQPVEGVPQELVVAVVPAKDEESRIGATLAALQRLPQVGEVVVVDDGSTDQTAHVAAWSGRVEVVRHERNRGKAAAMTTGVARAQELRPGAPVLFVDADLEESAAELGPIITPVLVGRADMTIAVLPPQPGAAGLGLVVRTASAGIRRLTGWEPTQPLSGQRCLTREALLDAMPLARGWGVEVGLTIDVIRSGGRVLEIPCEVRHRATGRDLSSQAHRARQLADVSLALAERSGVPDKVREGGLEGSRIAREQGARIAQTARERGVPLARRTASQVGEQVQRHGRPLLDRARAAYEERARRRPDA</sequence>
<dbReference type="InterPro" id="IPR001173">
    <property type="entry name" value="Glyco_trans_2-like"/>
</dbReference>
<keyword evidence="6" id="KW-0460">Magnesium</keyword>
<dbReference type="InterPro" id="IPR050256">
    <property type="entry name" value="Glycosyltransferase_2"/>
</dbReference>
<evidence type="ECO:0000256" key="7">
    <source>
        <dbReference type="ARBA" id="ARBA00039022"/>
    </source>
</evidence>
<comment type="caution">
    <text evidence="13">The sequence shown here is derived from an EMBL/GenBank/DDBJ whole genome shotgun (WGS) entry which is preliminary data.</text>
</comment>
<dbReference type="SUPFAM" id="SSF53448">
    <property type="entry name" value="Nucleotide-diphospho-sugar transferases"/>
    <property type="match status" value="1"/>
</dbReference>
<evidence type="ECO:0000313" key="13">
    <source>
        <dbReference type="EMBL" id="KUG51976.1"/>
    </source>
</evidence>
<organism evidence="13 14">
    <name type="scientific">Serinicoccus chungangensis</name>
    <dbReference type="NCBI Taxonomy" id="767452"/>
    <lineage>
        <taxon>Bacteria</taxon>
        <taxon>Bacillati</taxon>
        <taxon>Actinomycetota</taxon>
        <taxon>Actinomycetes</taxon>
        <taxon>Micrococcales</taxon>
        <taxon>Ornithinimicrobiaceae</taxon>
        <taxon>Serinicoccus</taxon>
    </lineage>
</organism>
<dbReference type="GO" id="GO:0016757">
    <property type="term" value="F:glycosyltransferase activity"/>
    <property type="evidence" value="ECO:0007669"/>
    <property type="project" value="UniProtKB-KW"/>
</dbReference>
<dbReference type="EMBL" id="LQBL01000031">
    <property type="protein sequence ID" value="KUG51976.1"/>
    <property type="molecule type" value="Genomic_DNA"/>
</dbReference>
<evidence type="ECO:0000256" key="4">
    <source>
        <dbReference type="ARBA" id="ARBA00022676"/>
    </source>
</evidence>
<dbReference type="InterPro" id="IPR029044">
    <property type="entry name" value="Nucleotide-diphossugar_trans"/>
</dbReference>
<comment type="catalytic activity">
    <reaction evidence="10">
        <text>an NDP-alpha-D-glucose + (2R)-3-phosphoglycerate = (2R)-2-O-(alpha-D-glucopyranosyl)-3-phospho-glycerate + a ribonucleoside 5'-diphosphate + H(+)</text>
        <dbReference type="Rhea" id="RHEA:47244"/>
        <dbReference type="ChEBI" id="CHEBI:15378"/>
        <dbReference type="ChEBI" id="CHEBI:57930"/>
        <dbReference type="ChEBI" id="CHEBI:58272"/>
        <dbReference type="ChEBI" id="CHEBI:62600"/>
        <dbReference type="ChEBI" id="CHEBI:76533"/>
        <dbReference type="EC" id="2.4.1.266"/>
    </reaction>
    <physiologicalReaction direction="left-to-right" evidence="10">
        <dbReference type="Rhea" id="RHEA:47245"/>
    </physiologicalReaction>
</comment>
<dbReference type="Gene3D" id="3.90.550.10">
    <property type="entry name" value="Spore Coat Polysaccharide Biosynthesis Protein SpsA, Chain A"/>
    <property type="match status" value="1"/>
</dbReference>
<evidence type="ECO:0000256" key="6">
    <source>
        <dbReference type="ARBA" id="ARBA00022842"/>
    </source>
</evidence>
<evidence type="ECO:0000256" key="5">
    <source>
        <dbReference type="ARBA" id="ARBA00022679"/>
    </source>
</evidence>